<dbReference type="Proteomes" id="UP001529423">
    <property type="component" value="Unassembled WGS sequence"/>
</dbReference>
<dbReference type="EMBL" id="JAUDEO010000008">
    <property type="protein sequence ID" value="MDM8333435.1"/>
    <property type="molecule type" value="Genomic_DNA"/>
</dbReference>
<keyword evidence="1" id="KW-0812">Transmembrane</keyword>
<dbReference type="RefSeq" id="WP_289559248.1">
    <property type="nucleotide sequence ID" value="NZ_JAUDEO010000008.1"/>
</dbReference>
<sequence>MLVNLISIILMLVFGYGLVRNFRRGNYAYAFVMYVGTMIFYANLYHNLHGEWAFYLMMLMIFAAIICAISFIYQAVRAENSTRHYWGATALSVLSLLLALLFKFLL</sequence>
<accession>A0ABT7VL21</accession>
<organism evidence="2 3">
    <name type="scientific">Limosilactobacillus panis</name>
    <dbReference type="NCBI Taxonomy" id="47493"/>
    <lineage>
        <taxon>Bacteria</taxon>
        <taxon>Bacillati</taxon>
        <taxon>Bacillota</taxon>
        <taxon>Bacilli</taxon>
        <taxon>Lactobacillales</taxon>
        <taxon>Lactobacillaceae</taxon>
        <taxon>Limosilactobacillus</taxon>
    </lineage>
</organism>
<comment type="caution">
    <text evidence="2">The sequence shown here is derived from an EMBL/GenBank/DDBJ whole genome shotgun (WGS) entry which is preliminary data.</text>
</comment>
<evidence type="ECO:0000313" key="3">
    <source>
        <dbReference type="Proteomes" id="UP001529423"/>
    </source>
</evidence>
<reference evidence="2" key="1">
    <citation type="submission" date="2023-06" db="EMBL/GenBank/DDBJ databases">
        <title>Identification and characterization of horizontal gene transfer across gut microbiota members of farm animals based on homology search.</title>
        <authorList>
            <person name="Schwarzerova J."/>
            <person name="Nykrynova M."/>
            <person name="Jureckova K."/>
            <person name="Cejkova D."/>
            <person name="Rychlik I."/>
        </authorList>
    </citation>
    <scope>NUCLEOTIDE SEQUENCE</scope>
    <source>
        <strain evidence="2">105_WCHN</strain>
    </source>
</reference>
<name>A0ABT7VL21_9LACO</name>
<feature type="transmembrane region" description="Helical" evidence="1">
    <location>
        <begin position="27"/>
        <end position="46"/>
    </location>
</feature>
<evidence type="ECO:0000313" key="2">
    <source>
        <dbReference type="EMBL" id="MDM8333435.1"/>
    </source>
</evidence>
<reference evidence="2" key="2">
    <citation type="submission" date="2023-06" db="EMBL/GenBank/DDBJ databases">
        <authorList>
            <person name="Zeman M."/>
            <person name="Kubasova T."/>
            <person name="Jahodarova E."/>
            <person name="Nykrynova M."/>
            <person name="Rychlik I."/>
        </authorList>
    </citation>
    <scope>NUCLEOTIDE SEQUENCE</scope>
    <source>
        <strain evidence="2">105_WCHN</strain>
    </source>
</reference>
<feature type="transmembrane region" description="Helical" evidence="1">
    <location>
        <begin position="6"/>
        <end position="22"/>
    </location>
</feature>
<protein>
    <submittedName>
        <fullName evidence="2">Uncharacterized protein</fullName>
    </submittedName>
</protein>
<keyword evidence="1" id="KW-1133">Transmembrane helix</keyword>
<evidence type="ECO:0000256" key="1">
    <source>
        <dbReference type="SAM" id="Phobius"/>
    </source>
</evidence>
<gene>
    <name evidence="2" type="ORF">QUW46_02425</name>
</gene>
<feature type="transmembrane region" description="Helical" evidence="1">
    <location>
        <begin position="85"/>
        <end position="105"/>
    </location>
</feature>
<keyword evidence="3" id="KW-1185">Reference proteome</keyword>
<proteinExistence type="predicted"/>
<keyword evidence="1" id="KW-0472">Membrane</keyword>
<feature type="transmembrane region" description="Helical" evidence="1">
    <location>
        <begin position="52"/>
        <end position="73"/>
    </location>
</feature>